<reference evidence="2 3" key="1">
    <citation type="submission" date="2017-05" db="EMBL/GenBank/DDBJ databases">
        <title>Draft genome sequence of Elsinoe australis.</title>
        <authorList>
            <person name="Cheng Q."/>
        </authorList>
    </citation>
    <scope>NUCLEOTIDE SEQUENCE [LARGE SCALE GENOMIC DNA]</scope>
    <source>
        <strain evidence="2 3">NL1</strain>
    </source>
</reference>
<evidence type="ECO:0000256" key="1">
    <source>
        <dbReference type="SAM" id="MobiDB-lite"/>
    </source>
</evidence>
<dbReference type="OrthoDB" id="3045089at2759"/>
<name>A0A2P7YCB6_9PEZI</name>
<dbReference type="AlphaFoldDB" id="A0A2P7YCB6"/>
<dbReference type="Proteomes" id="UP000243723">
    <property type="component" value="Unassembled WGS sequence"/>
</dbReference>
<evidence type="ECO:0000313" key="3">
    <source>
        <dbReference type="Proteomes" id="UP000243723"/>
    </source>
</evidence>
<accession>A0A2P7YCB6</accession>
<evidence type="ECO:0000313" key="2">
    <source>
        <dbReference type="EMBL" id="PSK33611.1"/>
    </source>
</evidence>
<organism evidence="2 3">
    <name type="scientific">Elsinoe australis</name>
    <dbReference type="NCBI Taxonomy" id="40998"/>
    <lineage>
        <taxon>Eukaryota</taxon>
        <taxon>Fungi</taxon>
        <taxon>Dikarya</taxon>
        <taxon>Ascomycota</taxon>
        <taxon>Pezizomycotina</taxon>
        <taxon>Dothideomycetes</taxon>
        <taxon>Dothideomycetidae</taxon>
        <taxon>Myriangiales</taxon>
        <taxon>Elsinoaceae</taxon>
        <taxon>Elsinoe</taxon>
    </lineage>
</organism>
<feature type="region of interest" description="Disordered" evidence="1">
    <location>
        <begin position="205"/>
        <end position="234"/>
    </location>
</feature>
<dbReference type="EMBL" id="NHZQ01000448">
    <property type="protein sequence ID" value="PSK33611.1"/>
    <property type="molecule type" value="Genomic_DNA"/>
</dbReference>
<sequence length="234" mass="26062">MAMLLDARNFVTEGECCPMPRCKSLRISDVCGGGKICFECNVWFDQSNRIRNDAPIGPRRPASAHSNGQSPKDDESASGSRTVLLERTLMMLKNMRFSRTVVPQTLGPSSIQEPETIPMPSMEMETNKTLDQTEHQWSINRWSEERNNVPMSERFLEFTGQASYFALYPYLASSSVYAHDALQRCEELFGPETWSSLSEIGGAKDSTLELSDDPNSEIPSLAVDSGEESSSDSQ</sequence>
<comment type="caution">
    <text evidence="2">The sequence shown here is derived from an EMBL/GenBank/DDBJ whole genome shotgun (WGS) entry which is preliminary data.</text>
</comment>
<gene>
    <name evidence="2" type="ORF">B9Z65_7498</name>
</gene>
<keyword evidence="3" id="KW-1185">Reference proteome</keyword>
<feature type="compositionally biased region" description="Acidic residues" evidence="1">
    <location>
        <begin position="225"/>
        <end position="234"/>
    </location>
</feature>
<protein>
    <submittedName>
        <fullName evidence="2">Uncharacterized protein</fullName>
    </submittedName>
</protein>
<feature type="region of interest" description="Disordered" evidence="1">
    <location>
        <begin position="53"/>
        <end position="80"/>
    </location>
</feature>
<proteinExistence type="predicted"/>